<dbReference type="EMBL" id="CP045702">
    <property type="protein sequence ID" value="QNE77119.1"/>
    <property type="molecule type" value="Genomic_DNA"/>
</dbReference>
<keyword evidence="4" id="KW-1185">Reference proteome</keyword>
<evidence type="ECO:0000256" key="1">
    <source>
        <dbReference type="SAM" id="MobiDB-lite"/>
    </source>
</evidence>
<evidence type="ECO:0008006" key="5">
    <source>
        <dbReference type="Google" id="ProtNLM"/>
    </source>
</evidence>
<dbReference type="KEGG" id="sfiy:F0344_23140"/>
<evidence type="ECO:0000256" key="2">
    <source>
        <dbReference type="SAM" id="Phobius"/>
    </source>
</evidence>
<keyword evidence="2" id="KW-0472">Membrane</keyword>
<dbReference type="Proteomes" id="UP000515307">
    <property type="component" value="Chromosome"/>
</dbReference>
<reference evidence="4" key="1">
    <citation type="submission" date="2019-10" db="EMBL/GenBank/DDBJ databases">
        <title>Antimicrobial potential of Antarctic Bacteria.</title>
        <authorList>
            <person name="Benaud N."/>
            <person name="Edwards R.J."/>
            <person name="Ferrari B.C."/>
        </authorList>
    </citation>
    <scope>NUCLEOTIDE SEQUENCE [LARGE SCALE GENOMIC DNA]</scope>
    <source>
        <strain evidence="4">NBSH44</strain>
    </source>
</reference>
<feature type="transmembrane region" description="Helical" evidence="2">
    <location>
        <begin position="281"/>
        <end position="300"/>
    </location>
</feature>
<sequence>MPPKPPARLRDGRALITLGTLGPAAGIAAAAVLLVGAVPAGAAASSVSADRQPGCGDPNSDEFPIETRIHGGPDTYASGGGYGIWFLDLTNNTSEPCRAVHPVLVLTDQGRKLAADQIQLEFSERTKRAGPDVEYRVSWETTDRDEQIGVFGGGGEDEDFPGFTVPAGRTVTVQVRMAFTSDTEPGKVTLNAAVVHRHKGSGSGSGDGEWIGESGGYPFVIVDGDPDVHTDSDPGDPDVHTDSDPGDPDTDPGDPDTGTTTPRDAAGNPLPELARTGQDPVLPLGFATGALIIGGAAVVTRAERARREQG</sequence>
<feature type="compositionally biased region" description="Gly residues" evidence="1">
    <location>
        <begin position="201"/>
        <end position="215"/>
    </location>
</feature>
<feature type="compositionally biased region" description="Acidic residues" evidence="1">
    <location>
        <begin position="244"/>
        <end position="254"/>
    </location>
</feature>
<accession>A0A7G7BP54</accession>
<protein>
    <recommendedName>
        <fullName evidence="5">Peptidase</fullName>
    </recommendedName>
</protein>
<evidence type="ECO:0000313" key="3">
    <source>
        <dbReference type="EMBL" id="QNE77119.1"/>
    </source>
</evidence>
<dbReference type="AlphaFoldDB" id="A0A7G7BP54"/>
<dbReference type="RefSeq" id="WP_185300608.1">
    <property type="nucleotide sequence ID" value="NZ_CP045702.1"/>
</dbReference>
<keyword evidence="2" id="KW-1133">Transmembrane helix</keyword>
<organism evidence="3 4">
    <name type="scientific">Streptomyces finlayi</name>
    <dbReference type="NCBI Taxonomy" id="67296"/>
    <lineage>
        <taxon>Bacteria</taxon>
        <taxon>Bacillati</taxon>
        <taxon>Actinomycetota</taxon>
        <taxon>Actinomycetes</taxon>
        <taxon>Kitasatosporales</taxon>
        <taxon>Streptomycetaceae</taxon>
        <taxon>Streptomyces</taxon>
    </lineage>
</organism>
<gene>
    <name evidence="3" type="ORF">F0344_23140</name>
</gene>
<feature type="region of interest" description="Disordered" evidence="1">
    <location>
        <begin position="197"/>
        <end position="281"/>
    </location>
</feature>
<evidence type="ECO:0000313" key="4">
    <source>
        <dbReference type="Proteomes" id="UP000515307"/>
    </source>
</evidence>
<keyword evidence="2" id="KW-0812">Transmembrane</keyword>
<proteinExistence type="predicted"/>
<name>A0A7G7BP54_9ACTN</name>
<feature type="compositionally biased region" description="Basic and acidic residues" evidence="1">
    <location>
        <begin position="226"/>
        <end position="243"/>
    </location>
</feature>